<dbReference type="NCBIfam" id="TIGR01934">
    <property type="entry name" value="MenG_MenH_UbiE"/>
    <property type="match status" value="1"/>
</dbReference>
<evidence type="ECO:0000313" key="5">
    <source>
        <dbReference type="EMBL" id="AMQ19353.1"/>
    </source>
</evidence>
<dbReference type="CDD" id="cd02440">
    <property type="entry name" value="AdoMet_MTases"/>
    <property type="match status" value="1"/>
</dbReference>
<sequence length="230" mass="26103">MVRELFNSIAERYDLANRLISLNLDCCWRRRTCEEALEALSPAGGRISVLDVACGTGDMLRCLKKKLDEKGICAEFYGLDCSENMLEVAKKKVPFARLVPGFAEEMPFDDESFDFITVAFGVRNFFDRRKAIGELYRVLKPDGVLAVLEFSRNPSILGKLAWFYTERVVPLVGGLITGNKKAYSYLAESIGKFPYPEELAKEFESAGFSTLKLRWLFPRIAFLLLLRKGR</sequence>
<dbReference type="STRING" id="53952.A0127_09355"/>
<dbReference type="PROSITE" id="PS01184">
    <property type="entry name" value="UBIE_2"/>
    <property type="match status" value="1"/>
</dbReference>
<organism evidence="5 6">
    <name type="scientific">Thermococcus peptonophilus</name>
    <dbReference type="NCBI Taxonomy" id="53952"/>
    <lineage>
        <taxon>Archaea</taxon>
        <taxon>Methanobacteriati</taxon>
        <taxon>Methanobacteriota</taxon>
        <taxon>Thermococci</taxon>
        <taxon>Thermococcales</taxon>
        <taxon>Thermococcaceae</taxon>
        <taxon>Thermococcus</taxon>
    </lineage>
</organism>
<dbReference type="PANTHER" id="PTHR43591:SF24">
    <property type="entry name" value="2-METHOXY-6-POLYPRENYL-1,4-BENZOQUINOL METHYLASE, MITOCHONDRIAL"/>
    <property type="match status" value="1"/>
</dbReference>
<dbReference type="EC" id="2.1.1.163" evidence="4"/>
<dbReference type="EMBL" id="CP014750">
    <property type="protein sequence ID" value="AMQ19353.1"/>
    <property type="molecule type" value="Genomic_DNA"/>
</dbReference>
<dbReference type="PANTHER" id="PTHR43591">
    <property type="entry name" value="METHYLTRANSFERASE"/>
    <property type="match status" value="1"/>
</dbReference>
<dbReference type="AlphaFoldDB" id="A0A142CX51"/>
<evidence type="ECO:0000256" key="2">
    <source>
        <dbReference type="ARBA" id="ARBA00022679"/>
    </source>
</evidence>
<dbReference type="Pfam" id="PF01209">
    <property type="entry name" value="Ubie_methyltran"/>
    <property type="match status" value="1"/>
</dbReference>
<evidence type="ECO:0000256" key="1">
    <source>
        <dbReference type="ARBA" id="ARBA00022603"/>
    </source>
</evidence>
<keyword evidence="6" id="KW-1185">Reference proteome</keyword>
<accession>A0A142CX51</accession>
<comment type="pathway">
    <text evidence="4">Quinol/quinone metabolism; menaquinone biosynthesis; menaquinol from 1,4-dihydroxy-2-naphthoate: step 2/2.</text>
</comment>
<evidence type="ECO:0000313" key="6">
    <source>
        <dbReference type="Proteomes" id="UP000073604"/>
    </source>
</evidence>
<dbReference type="HAMAP" id="MF_01813">
    <property type="entry name" value="MenG_UbiE_methyltr"/>
    <property type="match status" value="1"/>
</dbReference>
<dbReference type="GO" id="GO:0009234">
    <property type="term" value="P:menaquinone biosynthetic process"/>
    <property type="evidence" value="ECO:0007669"/>
    <property type="project" value="UniProtKB-UniRule"/>
</dbReference>
<evidence type="ECO:0000256" key="3">
    <source>
        <dbReference type="ARBA" id="ARBA00022691"/>
    </source>
</evidence>
<dbReference type="PROSITE" id="PS01183">
    <property type="entry name" value="UBIE_1"/>
    <property type="match status" value="1"/>
</dbReference>
<protein>
    <recommendedName>
        <fullName evidence="4">Demethylmenaquinone methyltransferase</fullName>
        <ecNumber evidence="4">2.1.1.163</ecNumber>
    </recommendedName>
</protein>
<dbReference type="NCBIfam" id="NF001244">
    <property type="entry name" value="PRK00216.1-5"/>
    <property type="match status" value="1"/>
</dbReference>
<reference evidence="6" key="1">
    <citation type="submission" date="2016-03" db="EMBL/GenBank/DDBJ databases">
        <authorList>
            <person name="Oger P.M."/>
        </authorList>
    </citation>
    <scope>NUCLEOTIDE SEQUENCE [LARGE SCALE GENOMIC DNA]</scope>
    <source>
        <strain evidence="6">OG-1</strain>
    </source>
</reference>
<dbReference type="InterPro" id="IPR023576">
    <property type="entry name" value="UbiE/COQ5_MeTrFase_CS"/>
</dbReference>
<keyword evidence="1 4" id="KW-0489">Methyltransferase</keyword>
<keyword evidence="4" id="KW-0474">Menaquinone biosynthesis</keyword>
<dbReference type="InterPro" id="IPR004033">
    <property type="entry name" value="UbiE/COQ5_MeTrFase"/>
</dbReference>
<comment type="similarity">
    <text evidence="4">Belongs to the class I-like SAM-binding methyltransferase superfamily. MenG/UbiE family.</text>
</comment>
<dbReference type="UniPathway" id="UPA00079">
    <property type="reaction ID" value="UER00169"/>
</dbReference>
<keyword evidence="3 4" id="KW-0949">S-adenosyl-L-methionine</keyword>
<dbReference type="GO" id="GO:0043770">
    <property type="term" value="F:demethylmenaquinone methyltransferase activity"/>
    <property type="evidence" value="ECO:0007669"/>
    <property type="project" value="UniProtKB-UniRule"/>
</dbReference>
<dbReference type="Proteomes" id="UP000073604">
    <property type="component" value="Chromosome"/>
</dbReference>
<dbReference type="GO" id="GO:0032259">
    <property type="term" value="P:methylation"/>
    <property type="evidence" value="ECO:0007669"/>
    <property type="project" value="UniProtKB-KW"/>
</dbReference>
<keyword evidence="5" id="KW-0830">Ubiquinone</keyword>
<dbReference type="OrthoDB" id="1018at2157"/>
<dbReference type="InterPro" id="IPR029063">
    <property type="entry name" value="SAM-dependent_MTases_sf"/>
</dbReference>
<comment type="catalytic activity">
    <reaction evidence="4">
        <text>a 2-demethylmenaquinol + S-adenosyl-L-methionine = a menaquinol + S-adenosyl-L-homocysteine + H(+)</text>
        <dbReference type="Rhea" id="RHEA:42640"/>
        <dbReference type="Rhea" id="RHEA-COMP:9539"/>
        <dbReference type="Rhea" id="RHEA-COMP:9563"/>
        <dbReference type="ChEBI" id="CHEBI:15378"/>
        <dbReference type="ChEBI" id="CHEBI:18151"/>
        <dbReference type="ChEBI" id="CHEBI:55437"/>
        <dbReference type="ChEBI" id="CHEBI:57856"/>
        <dbReference type="ChEBI" id="CHEBI:59789"/>
        <dbReference type="EC" id="2.1.1.163"/>
    </reaction>
</comment>
<name>A0A142CX51_9EURY</name>
<evidence type="ECO:0000256" key="4">
    <source>
        <dbReference type="HAMAP-Rule" id="MF_01813"/>
    </source>
</evidence>
<dbReference type="RefSeq" id="WP_062390603.1">
    <property type="nucleotide sequence ID" value="NZ_CP014750.1"/>
</dbReference>
<keyword evidence="2 4" id="KW-0808">Transferase</keyword>
<dbReference type="GeneID" id="27140753"/>
<proteinExistence type="inferred from homology"/>
<dbReference type="SUPFAM" id="SSF53335">
    <property type="entry name" value="S-adenosyl-L-methionine-dependent methyltransferases"/>
    <property type="match status" value="1"/>
</dbReference>
<feature type="binding site" evidence="4">
    <location>
        <position position="56"/>
    </location>
    <ligand>
        <name>S-adenosyl-L-methionine</name>
        <dbReference type="ChEBI" id="CHEBI:59789"/>
    </ligand>
</feature>
<feature type="binding site" evidence="4">
    <location>
        <position position="80"/>
    </location>
    <ligand>
        <name>S-adenosyl-L-methionine</name>
        <dbReference type="ChEBI" id="CHEBI:59789"/>
    </ligand>
</feature>
<dbReference type="PROSITE" id="PS51608">
    <property type="entry name" value="SAM_MT_UBIE"/>
    <property type="match status" value="1"/>
</dbReference>
<dbReference type="KEGG" id="tpep:A0127_09355"/>
<dbReference type="Gene3D" id="3.40.50.150">
    <property type="entry name" value="Vaccinia Virus protein VP39"/>
    <property type="match status" value="1"/>
</dbReference>
<comment type="caution">
    <text evidence="4">Lacks conserved residue(s) required for the propagation of feature annotation.</text>
</comment>
<gene>
    <name evidence="4" type="primary">menG</name>
    <name evidence="5" type="ORF">A0127_09355</name>
</gene>
<comment type="function">
    <text evidence="4">Methyltransferase required for the conversion of demethylmenaquinol (DMKH2) to menaquinol (MKH2).</text>
</comment>